<dbReference type="CDD" id="cd00056">
    <property type="entry name" value="ENDO3c"/>
    <property type="match status" value="1"/>
</dbReference>
<sequence length="535" mass="59655">MVKPRRKASQAAKKTAEKEVTPVLLVLAGEMYYGLLSFILSLNKFVLLLTVTCGLHQLSDDDDIPTLRSNLLSWYDINKRDLPWRQQLKNPDVNQRAYAVWVSEMMLQQTQVATVIDYYNRWMEKWPTVQKLATASLEEVNEMWSGLGYYSRGRRLHEGAQKVVKELDGQMPSTAASLLKELPGVGRYTAGAIASISYSQVTGVVDGNVIRVLSRLRVIGAESTSPQVTEVMWSLADHLVDSERPGDFNQAMMELGATVCTPKNPSCGECPVRGLCRAYQQVETEKKKSANKLENMLTKKVEPPCSVQDIEDVVKGCSFCLPKEEPWDSSLGVMNYPRKAKKKPPREEKTAVAIVSCAAGSETKFLIVQRPETGLLAGLWEFPSVQLDSQSETRKSLIDSYLKETIGLTFGDVERRTHVGEVVHIFSHIHQTYMVETFDVECDGQDGGMGKQEAPPCRWVTRSELQGAALSTTMRKVFKAYEASKSRSQHPAIGNSTGAKVSNKRKRKSSSDNGDKKKQMALDSFFKPRGVKTKA</sequence>
<evidence type="ECO:0000256" key="7">
    <source>
        <dbReference type="ARBA" id="ARBA00022485"/>
    </source>
</evidence>
<comment type="catalytic activity">
    <reaction evidence="1 18">
        <text>Hydrolyzes free adenine bases from 7,8-dihydro-8-oxoguanine:adenine mismatched double-stranded DNA, leaving an apurinic site.</text>
        <dbReference type="EC" id="3.2.2.31"/>
    </reaction>
</comment>
<keyword evidence="11 18" id="KW-0408">Iron</keyword>
<keyword evidence="15" id="KW-0539">Nucleus</keyword>
<keyword evidence="7" id="KW-0004">4Fe-4S</keyword>
<feature type="domain" description="HhH-GPD" evidence="20">
    <location>
        <begin position="106"/>
        <end position="258"/>
    </location>
</feature>
<dbReference type="EC" id="3.2.2.31" evidence="5 18"/>
<evidence type="ECO:0000256" key="9">
    <source>
        <dbReference type="ARBA" id="ARBA00022763"/>
    </source>
</evidence>
<dbReference type="GO" id="GO:0032357">
    <property type="term" value="F:oxidized purine DNA binding"/>
    <property type="evidence" value="ECO:0007669"/>
    <property type="project" value="TreeGrafter"/>
</dbReference>
<dbReference type="Gene3D" id="3.90.79.10">
    <property type="entry name" value="Nucleoside Triphosphate Pyrophosphohydrolase"/>
    <property type="match status" value="1"/>
</dbReference>
<keyword evidence="18" id="KW-0472">Membrane</keyword>
<dbReference type="Pfam" id="PF14815">
    <property type="entry name" value="NUDIX_4"/>
    <property type="match status" value="1"/>
</dbReference>
<dbReference type="InterPro" id="IPR003265">
    <property type="entry name" value="HhH-GPD_domain"/>
</dbReference>
<dbReference type="Gene3D" id="1.10.340.30">
    <property type="entry name" value="Hypothetical protein, domain 2"/>
    <property type="match status" value="1"/>
</dbReference>
<name>A0A8J9YXA9_BRALA</name>
<evidence type="ECO:0000259" key="20">
    <source>
        <dbReference type="SMART" id="SM00478"/>
    </source>
</evidence>
<evidence type="ECO:0000256" key="8">
    <source>
        <dbReference type="ARBA" id="ARBA00022723"/>
    </source>
</evidence>
<evidence type="ECO:0000256" key="17">
    <source>
        <dbReference type="ARBA" id="ARBA00058024"/>
    </source>
</evidence>
<keyword evidence="18" id="KW-0812">Transmembrane</keyword>
<evidence type="ECO:0000256" key="18">
    <source>
        <dbReference type="RuleBase" id="RU365096"/>
    </source>
</evidence>
<dbReference type="GO" id="GO:0046872">
    <property type="term" value="F:metal ion binding"/>
    <property type="evidence" value="ECO:0007669"/>
    <property type="project" value="UniProtKB-UniRule"/>
</dbReference>
<dbReference type="Gene3D" id="1.10.1670.10">
    <property type="entry name" value="Helix-hairpin-Helix base-excision DNA repair enzymes (C-terminal)"/>
    <property type="match status" value="1"/>
</dbReference>
<keyword evidence="12" id="KW-0411">Iron-sulfur</keyword>
<dbReference type="AlphaFoldDB" id="A0A8J9YXA9"/>
<gene>
    <name evidence="21" type="primary">MUTYH</name>
    <name evidence="21" type="ORF">BLAG_LOCUS6486</name>
</gene>
<dbReference type="GO" id="GO:0006284">
    <property type="term" value="P:base-excision repair"/>
    <property type="evidence" value="ECO:0007669"/>
    <property type="project" value="UniProtKB-UniRule"/>
</dbReference>
<evidence type="ECO:0000256" key="10">
    <source>
        <dbReference type="ARBA" id="ARBA00022801"/>
    </source>
</evidence>
<evidence type="ECO:0000256" key="14">
    <source>
        <dbReference type="ARBA" id="ARBA00023204"/>
    </source>
</evidence>
<proteinExistence type="inferred from homology"/>
<dbReference type="GO" id="GO:0005634">
    <property type="term" value="C:nucleus"/>
    <property type="evidence" value="ECO:0007669"/>
    <property type="project" value="UniProtKB-SubCell"/>
</dbReference>
<dbReference type="GO" id="GO:0006298">
    <property type="term" value="P:mismatch repair"/>
    <property type="evidence" value="ECO:0007669"/>
    <property type="project" value="TreeGrafter"/>
</dbReference>
<evidence type="ECO:0000256" key="3">
    <source>
        <dbReference type="ARBA" id="ARBA00004173"/>
    </source>
</evidence>
<evidence type="ECO:0000256" key="4">
    <source>
        <dbReference type="ARBA" id="ARBA00008343"/>
    </source>
</evidence>
<evidence type="ECO:0000256" key="2">
    <source>
        <dbReference type="ARBA" id="ARBA00004123"/>
    </source>
</evidence>
<dbReference type="Pfam" id="PF00633">
    <property type="entry name" value="HHH"/>
    <property type="match status" value="1"/>
</dbReference>
<evidence type="ECO:0000256" key="12">
    <source>
        <dbReference type="ARBA" id="ARBA00023014"/>
    </source>
</evidence>
<dbReference type="InterPro" id="IPR000445">
    <property type="entry name" value="HhH_motif"/>
</dbReference>
<protein>
    <recommendedName>
        <fullName evidence="6 18">Adenine DNA glycosylase</fullName>
        <ecNumber evidence="5 18">3.2.2.31</ecNumber>
    </recommendedName>
</protein>
<evidence type="ECO:0000256" key="15">
    <source>
        <dbReference type="ARBA" id="ARBA00023242"/>
    </source>
</evidence>
<dbReference type="FunFam" id="1.10.1670.10:FF:000002">
    <property type="entry name" value="Adenine DNA glycosylase"/>
    <property type="match status" value="1"/>
</dbReference>
<evidence type="ECO:0000256" key="6">
    <source>
        <dbReference type="ARBA" id="ARBA00022023"/>
    </source>
</evidence>
<keyword evidence="8" id="KW-0479">Metal-binding</keyword>
<dbReference type="SUPFAM" id="SSF48150">
    <property type="entry name" value="DNA-glycosylase"/>
    <property type="match status" value="1"/>
</dbReference>
<comment type="function">
    <text evidence="17">Involved in oxidative DNA damage repair. Initiates repair of A*oxoG to C*G by removing the inappropriately paired adenine base from the DNA backbone. Possesses both adenine and 2-OH-A DNA glycosylase activities.</text>
</comment>
<keyword evidence="22" id="KW-1185">Reference proteome</keyword>
<keyword evidence="14" id="KW-0234">DNA repair</keyword>
<dbReference type="InterPro" id="IPR044298">
    <property type="entry name" value="MIG/MutY"/>
</dbReference>
<keyword evidence="13" id="KW-0496">Mitochondrion</keyword>
<dbReference type="InterPro" id="IPR003651">
    <property type="entry name" value="Endonuclease3_FeS-loop_motif"/>
</dbReference>
<reference evidence="21" key="1">
    <citation type="submission" date="2022-01" db="EMBL/GenBank/DDBJ databases">
        <authorList>
            <person name="Braso-Vives M."/>
        </authorList>
    </citation>
    <scope>NUCLEOTIDE SEQUENCE</scope>
</reference>
<dbReference type="GO" id="GO:0000701">
    <property type="term" value="F:purine-specific mismatch base pair DNA N-glycosylase activity"/>
    <property type="evidence" value="ECO:0007669"/>
    <property type="project" value="UniProtKB-EC"/>
</dbReference>
<feature type="region of interest" description="Disordered" evidence="19">
    <location>
        <begin position="482"/>
        <end position="535"/>
    </location>
</feature>
<evidence type="ECO:0000256" key="5">
    <source>
        <dbReference type="ARBA" id="ARBA00012045"/>
    </source>
</evidence>
<dbReference type="SUPFAM" id="SSF55811">
    <property type="entry name" value="Nudix"/>
    <property type="match status" value="1"/>
</dbReference>
<comment type="similarity">
    <text evidence="4 18">Belongs to the Nth/MutY family.</text>
</comment>
<evidence type="ECO:0000256" key="19">
    <source>
        <dbReference type="SAM" id="MobiDB-lite"/>
    </source>
</evidence>
<keyword evidence="10" id="KW-0378">Hydrolase</keyword>
<evidence type="ECO:0000313" key="21">
    <source>
        <dbReference type="EMBL" id="CAH1243550.1"/>
    </source>
</evidence>
<dbReference type="GO" id="GO:0035485">
    <property type="term" value="F:adenine/guanine mispair binding"/>
    <property type="evidence" value="ECO:0007669"/>
    <property type="project" value="TreeGrafter"/>
</dbReference>
<evidence type="ECO:0000256" key="16">
    <source>
        <dbReference type="ARBA" id="ARBA00023295"/>
    </source>
</evidence>
<dbReference type="EMBL" id="OV696698">
    <property type="protein sequence ID" value="CAH1243550.1"/>
    <property type="molecule type" value="Genomic_DNA"/>
</dbReference>
<evidence type="ECO:0000256" key="1">
    <source>
        <dbReference type="ARBA" id="ARBA00000843"/>
    </source>
</evidence>
<dbReference type="CDD" id="cd03431">
    <property type="entry name" value="NUDIX_DNA_Glycosylase_C-MutY"/>
    <property type="match status" value="1"/>
</dbReference>
<dbReference type="InterPro" id="IPR015797">
    <property type="entry name" value="NUDIX_hydrolase-like_dom_sf"/>
</dbReference>
<dbReference type="Proteomes" id="UP000838412">
    <property type="component" value="Chromosome 13"/>
</dbReference>
<dbReference type="OrthoDB" id="10248838at2759"/>
<evidence type="ECO:0000256" key="13">
    <source>
        <dbReference type="ARBA" id="ARBA00023128"/>
    </source>
</evidence>
<dbReference type="PANTHER" id="PTHR42944">
    <property type="entry name" value="ADENINE DNA GLYCOSYLASE"/>
    <property type="match status" value="1"/>
</dbReference>
<dbReference type="FunFam" id="3.90.79.10:FF:000026">
    <property type="entry name" value="Adenine DNA glycosylase"/>
    <property type="match status" value="1"/>
</dbReference>
<dbReference type="SMART" id="SM00525">
    <property type="entry name" value="FES"/>
    <property type="match status" value="1"/>
</dbReference>
<feature type="transmembrane region" description="Helical" evidence="18">
    <location>
        <begin position="20"/>
        <end position="42"/>
    </location>
</feature>
<comment type="subcellular location">
    <subcellularLocation>
        <location evidence="3">Mitochondrion</location>
    </subcellularLocation>
    <subcellularLocation>
        <location evidence="2">Nucleus</location>
    </subcellularLocation>
</comment>
<dbReference type="PANTHER" id="PTHR42944:SF1">
    <property type="entry name" value="ADENINE DNA GLYCOSYLASE"/>
    <property type="match status" value="1"/>
</dbReference>
<organism evidence="21 22">
    <name type="scientific">Branchiostoma lanceolatum</name>
    <name type="common">Common lancelet</name>
    <name type="synonym">Amphioxus lanceolatum</name>
    <dbReference type="NCBI Taxonomy" id="7740"/>
    <lineage>
        <taxon>Eukaryota</taxon>
        <taxon>Metazoa</taxon>
        <taxon>Chordata</taxon>
        <taxon>Cephalochordata</taxon>
        <taxon>Leptocardii</taxon>
        <taxon>Amphioxiformes</taxon>
        <taxon>Branchiostomatidae</taxon>
        <taxon>Branchiostoma</taxon>
    </lineage>
</organism>
<comment type="cofactor">
    <cofactor evidence="18">
        <name>[4Fe-4S] cluster</name>
        <dbReference type="ChEBI" id="CHEBI:49883"/>
    </cofactor>
    <text evidence="18">Binds 1 [4Fe-4S] cluster.</text>
</comment>
<dbReference type="InterPro" id="IPR029119">
    <property type="entry name" value="MutY_C"/>
</dbReference>
<dbReference type="Pfam" id="PF10576">
    <property type="entry name" value="EndIII_4Fe-2S"/>
    <property type="match status" value="1"/>
</dbReference>
<dbReference type="Pfam" id="PF00730">
    <property type="entry name" value="HhH-GPD"/>
    <property type="match status" value="1"/>
</dbReference>
<dbReference type="GO" id="GO:0051539">
    <property type="term" value="F:4 iron, 4 sulfur cluster binding"/>
    <property type="evidence" value="ECO:0007669"/>
    <property type="project" value="UniProtKB-UniRule"/>
</dbReference>
<dbReference type="GO" id="GO:0034039">
    <property type="term" value="F:8-oxo-7,8-dihydroguanine DNA N-glycosylase activity"/>
    <property type="evidence" value="ECO:0007669"/>
    <property type="project" value="TreeGrafter"/>
</dbReference>
<dbReference type="InterPro" id="IPR023170">
    <property type="entry name" value="HhH_base_excis_C"/>
</dbReference>
<evidence type="ECO:0000313" key="22">
    <source>
        <dbReference type="Proteomes" id="UP000838412"/>
    </source>
</evidence>
<comment type="function">
    <text evidence="18">Adenine glycosylase active on G-A mispairs.</text>
</comment>
<feature type="compositionally biased region" description="Basic and acidic residues" evidence="19">
    <location>
        <begin position="509"/>
        <end position="520"/>
    </location>
</feature>
<accession>A0A8J9YXA9</accession>
<keyword evidence="18" id="KW-1133">Transmembrane helix</keyword>
<dbReference type="GO" id="GO:0005739">
    <property type="term" value="C:mitochondrion"/>
    <property type="evidence" value="ECO:0007669"/>
    <property type="project" value="UniProtKB-SubCell"/>
</dbReference>
<dbReference type="SMART" id="SM00478">
    <property type="entry name" value="ENDO3c"/>
    <property type="match status" value="1"/>
</dbReference>
<keyword evidence="9 18" id="KW-0227">DNA damage</keyword>
<evidence type="ECO:0000256" key="11">
    <source>
        <dbReference type="ARBA" id="ARBA00023004"/>
    </source>
</evidence>
<dbReference type="InterPro" id="IPR011257">
    <property type="entry name" value="DNA_glycosylase"/>
</dbReference>
<dbReference type="FunFam" id="1.10.340.30:FF:000002">
    <property type="entry name" value="Adenine DNA glycosylase"/>
    <property type="match status" value="1"/>
</dbReference>
<keyword evidence="16 18" id="KW-0326">Glycosidase</keyword>